<name>A0A2N6THW8_9CORY</name>
<dbReference type="InterPro" id="IPR003593">
    <property type="entry name" value="AAA+_ATPase"/>
</dbReference>
<reference evidence="5 6" key="1">
    <citation type="submission" date="2019-07" db="EMBL/GenBank/DDBJ databases">
        <title>Draft genome of C. aurimucosum strain 332.</title>
        <authorList>
            <person name="Pacheco L.G.C."/>
            <person name="Aguiar E.R.G.R."/>
            <person name="Barberis C.M."/>
            <person name="Almuzara M.N."/>
            <person name="Traglia G.M."/>
            <person name="Santos C.S."/>
            <person name="Vay C.A."/>
            <person name="Rocha D.J.P.G."/>
        </authorList>
    </citation>
    <scope>NUCLEOTIDE SEQUENCE [LARGE SCALE GENOMIC DNA]</scope>
    <source>
        <strain evidence="5 6">332</strain>
    </source>
</reference>
<dbReference type="CDD" id="cd03255">
    <property type="entry name" value="ABC_MJ0796_LolCDE_FtsE"/>
    <property type="match status" value="1"/>
</dbReference>
<comment type="caution">
    <text evidence="5">The sequence shown here is derived from an EMBL/GenBank/DDBJ whole genome shotgun (WGS) entry which is preliminary data.</text>
</comment>
<dbReference type="InterPro" id="IPR027417">
    <property type="entry name" value="P-loop_NTPase"/>
</dbReference>
<dbReference type="InterPro" id="IPR003439">
    <property type="entry name" value="ABC_transporter-like_ATP-bd"/>
</dbReference>
<dbReference type="PANTHER" id="PTHR24220:SF685">
    <property type="entry name" value="ABC TRANSPORTER RELATED"/>
    <property type="match status" value="1"/>
</dbReference>
<gene>
    <name evidence="5" type="ORF">FME68_06470</name>
</gene>
<evidence type="ECO:0000313" key="5">
    <source>
        <dbReference type="EMBL" id="MTD91521.1"/>
    </source>
</evidence>
<dbReference type="PROSITE" id="PS00211">
    <property type="entry name" value="ABC_TRANSPORTER_1"/>
    <property type="match status" value="1"/>
</dbReference>
<accession>A0A2N6THW8</accession>
<keyword evidence="3 5" id="KW-0067">ATP-binding</keyword>
<sequence length="216" mass="23144">MTTTASSPSLSLRDIVVTYPDGDSRVTALDNVSLAVKPGELTAVIGESGSGKSTLLSVAAGLIEPDSGTVERTGSRGLIFQQANLLAALTAREQLLIIDHMEGRKPRQDRADELLSFVGLEGFGNRRMNQLSGGQRQRVNIARALMGQPSVLLADEPTSALDSKLSREIAKLLRGVTDDFDTATLFITHDRSLLDYADTVVEVKDGKLSEYSELAA</sequence>
<keyword evidence="1" id="KW-0813">Transport</keyword>
<organism evidence="5 6">
    <name type="scientific">Corynebacterium aurimucosum</name>
    <dbReference type="NCBI Taxonomy" id="169292"/>
    <lineage>
        <taxon>Bacteria</taxon>
        <taxon>Bacillati</taxon>
        <taxon>Actinomycetota</taxon>
        <taxon>Actinomycetes</taxon>
        <taxon>Mycobacteriales</taxon>
        <taxon>Corynebacteriaceae</taxon>
        <taxon>Corynebacterium</taxon>
    </lineage>
</organism>
<keyword evidence="2" id="KW-0547">Nucleotide-binding</keyword>
<dbReference type="InterPro" id="IPR017871">
    <property type="entry name" value="ABC_transporter-like_CS"/>
</dbReference>
<evidence type="ECO:0000259" key="4">
    <source>
        <dbReference type="PROSITE" id="PS50893"/>
    </source>
</evidence>
<dbReference type="InterPro" id="IPR017911">
    <property type="entry name" value="MacB-like_ATP-bd"/>
</dbReference>
<dbReference type="InterPro" id="IPR015854">
    <property type="entry name" value="ABC_transpr_LolD-like"/>
</dbReference>
<dbReference type="EMBL" id="VIOG01000006">
    <property type="protein sequence ID" value="MTD91521.1"/>
    <property type="molecule type" value="Genomic_DNA"/>
</dbReference>
<feature type="domain" description="ABC transporter" evidence="4">
    <location>
        <begin position="10"/>
        <end position="214"/>
    </location>
</feature>
<evidence type="ECO:0000313" key="6">
    <source>
        <dbReference type="Proteomes" id="UP000432568"/>
    </source>
</evidence>
<evidence type="ECO:0000256" key="2">
    <source>
        <dbReference type="ARBA" id="ARBA00022741"/>
    </source>
</evidence>
<dbReference type="Pfam" id="PF00005">
    <property type="entry name" value="ABC_tran"/>
    <property type="match status" value="1"/>
</dbReference>
<dbReference type="SUPFAM" id="SSF52540">
    <property type="entry name" value="P-loop containing nucleoside triphosphate hydrolases"/>
    <property type="match status" value="1"/>
</dbReference>
<dbReference type="SMART" id="SM00382">
    <property type="entry name" value="AAA"/>
    <property type="match status" value="1"/>
</dbReference>
<dbReference type="RefSeq" id="WP_071409699.1">
    <property type="nucleotide sequence ID" value="NZ_PNHI01000013.1"/>
</dbReference>
<dbReference type="GO" id="GO:0022857">
    <property type="term" value="F:transmembrane transporter activity"/>
    <property type="evidence" value="ECO:0007669"/>
    <property type="project" value="TreeGrafter"/>
</dbReference>
<evidence type="ECO:0000256" key="3">
    <source>
        <dbReference type="ARBA" id="ARBA00022840"/>
    </source>
</evidence>
<dbReference type="AlphaFoldDB" id="A0A2N6THW8"/>
<evidence type="ECO:0000256" key="1">
    <source>
        <dbReference type="ARBA" id="ARBA00022448"/>
    </source>
</evidence>
<proteinExistence type="predicted"/>
<dbReference type="PANTHER" id="PTHR24220">
    <property type="entry name" value="IMPORT ATP-BINDING PROTEIN"/>
    <property type="match status" value="1"/>
</dbReference>
<dbReference type="PROSITE" id="PS50893">
    <property type="entry name" value="ABC_TRANSPORTER_2"/>
    <property type="match status" value="1"/>
</dbReference>
<dbReference type="GO" id="GO:0005524">
    <property type="term" value="F:ATP binding"/>
    <property type="evidence" value="ECO:0007669"/>
    <property type="project" value="UniProtKB-KW"/>
</dbReference>
<protein>
    <submittedName>
        <fullName evidence="5">ABC transporter ATP-binding protein</fullName>
    </submittedName>
</protein>
<dbReference type="Gene3D" id="3.40.50.300">
    <property type="entry name" value="P-loop containing nucleotide triphosphate hydrolases"/>
    <property type="match status" value="1"/>
</dbReference>
<dbReference type="Proteomes" id="UP000432568">
    <property type="component" value="Unassembled WGS sequence"/>
</dbReference>
<dbReference type="GO" id="GO:0016887">
    <property type="term" value="F:ATP hydrolysis activity"/>
    <property type="evidence" value="ECO:0007669"/>
    <property type="project" value="InterPro"/>
</dbReference>
<dbReference type="GO" id="GO:0005886">
    <property type="term" value="C:plasma membrane"/>
    <property type="evidence" value="ECO:0007669"/>
    <property type="project" value="TreeGrafter"/>
</dbReference>